<dbReference type="PANTHER" id="PTHR24413">
    <property type="entry name" value="SPECKLE-TYPE POZ PROTEIN"/>
    <property type="match status" value="1"/>
</dbReference>
<name>A0A087TE02_STEMI</name>
<gene>
    <name evidence="3" type="ORF">X975_21442</name>
</gene>
<dbReference type="AlphaFoldDB" id="A0A087TE02"/>
<dbReference type="Gene3D" id="1.25.40.420">
    <property type="match status" value="1"/>
</dbReference>
<feature type="domain" description="BTB" evidence="2">
    <location>
        <begin position="1"/>
        <end position="54"/>
    </location>
</feature>
<dbReference type="Gene3D" id="3.30.710.10">
    <property type="entry name" value="Potassium Channel Kv1.1, Chain A"/>
    <property type="match status" value="1"/>
</dbReference>
<dbReference type="PROSITE" id="PS50097">
    <property type="entry name" value="BTB"/>
    <property type="match status" value="1"/>
</dbReference>
<evidence type="ECO:0000313" key="4">
    <source>
        <dbReference type="Proteomes" id="UP000054359"/>
    </source>
</evidence>
<dbReference type="STRING" id="407821.A0A087TE02"/>
<evidence type="ECO:0000256" key="1">
    <source>
        <dbReference type="SAM" id="MobiDB-lite"/>
    </source>
</evidence>
<dbReference type="OMA" id="LKNECAR"/>
<feature type="region of interest" description="Disordered" evidence="1">
    <location>
        <begin position="154"/>
        <end position="178"/>
    </location>
</feature>
<proteinExistence type="predicted"/>
<sequence length="178" mass="20740">MRNPICKKSPVFAKLLSAAMQEKESNKVTITDMDHNTLKNFLSFVHSDSMVFENVQDIVDLYEVADKYEVLDLKYECARDLIRNLRPQNVCNALLLADMHSDRALKYTCIFYIQEFLDEVSETESWKSFMKNSPELADETMNFSFSEIKEKLNEEHEAKDQPSCSKTTDSNEVFQFYS</sequence>
<feature type="compositionally biased region" description="Polar residues" evidence="1">
    <location>
        <begin position="162"/>
        <end position="178"/>
    </location>
</feature>
<dbReference type="InterPro" id="IPR000210">
    <property type="entry name" value="BTB/POZ_dom"/>
</dbReference>
<evidence type="ECO:0000259" key="2">
    <source>
        <dbReference type="PROSITE" id="PS50097"/>
    </source>
</evidence>
<dbReference type="Proteomes" id="UP000054359">
    <property type="component" value="Unassembled WGS sequence"/>
</dbReference>
<evidence type="ECO:0000313" key="3">
    <source>
        <dbReference type="EMBL" id="KFM63341.1"/>
    </source>
</evidence>
<dbReference type="Pfam" id="PF00651">
    <property type="entry name" value="BTB"/>
    <property type="match status" value="1"/>
</dbReference>
<dbReference type="InterPro" id="IPR011333">
    <property type="entry name" value="SKP1/BTB/POZ_sf"/>
</dbReference>
<accession>A0A087TE02</accession>
<dbReference type="OrthoDB" id="6434910at2759"/>
<feature type="non-terminal residue" evidence="3">
    <location>
        <position position="178"/>
    </location>
</feature>
<protein>
    <submittedName>
        <fullName evidence="3">TD and POZ domain-containing protein 5</fullName>
    </submittedName>
</protein>
<keyword evidence="4" id="KW-1185">Reference proteome</keyword>
<reference evidence="3 4" key="1">
    <citation type="submission" date="2013-11" db="EMBL/GenBank/DDBJ databases">
        <title>Genome sequencing of Stegodyphus mimosarum.</title>
        <authorList>
            <person name="Bechsgaard J."/>
        </authorList>
    </citation>
    <scope>NUCLEOTIDE SEQUENCE [LARGE SCALE GENOMIC DNA]</scope>
</reference>
<organism evidence="3 4">
    <name type="scientific">Stegodyphus mimosarum</name>
    <name type="common">African social velvet spider</name>
    <dbReference type="NCBI Taxonomy" id="407821"/>
    <lineage>
        <taxon>Eukaryota</taxon>
        <taxon>Metazoa</taxon>
        <taxon>Ecdysozoa</taxon>
        <taxon>Arthropoda</taxon>
        <taxon>Chelicerata</taxon>
        <taxon>Arachnida</taxon>
        <taxon>Araneae</taxon>
        <taxon>Araneomorphae</taxon>
        <taxon>Entelegynae</taxon>
        <taxon>Eresoidea</taxon>
        <taxon>Eresidae</taxon>
        <taxon>Stegodyphus</taxon>
    </lineage>
</organism>
<dbReference type="SUPFAM" id="SSF54695">
    <property type="entry name" value="POZ domain"/>
    <property type="match status" value="1"/>
</dbReference>
<dbReference type="EMBL" id="KK114790">
    <property type="protein sequence ID" value="KFM63341.1"/>
    <property type="molecule type" value="Genomic_DNA"/>
</dbReference>